<dbReference type="KEGG" id="mfy:HH212_14780"/>
<feature type="transmembrane region" description="Helical" evidence="1">
    <location>
        <begin position="20"/>
        <end position="38"/>
    </location>
</feature>
<evidence type="ECO:0000313" key="3">
    <source>
        <dbReference type="Proteomes" id="UP000502415"/>
    </source>
</evidence>
<dbReference type="RefSeq" id="WP_170203169.1">
    <property type="nucleotide sequence ID" value="NZ_CP051685.1"/>
</dbReference>
<accession>A0A7Z2VXZ8</accession>
<keyword evidence="1" id="KW-0812">Transmembrane</keyword>
<sequence>MKKQILRVSPMQSAKVMAALYFVFSIPLALIMILVSMISPQPGTSMLMALMMPLMYVVIGFLFTLLGAWVYNLVAARIGGFEFETAEVGDQARYG</sequence>
<name>A0A7Z2VXZ8_9BURK</name>
<evidence type="ECO:0008006" key="4">
    <source>
        <dbReference type="Google" id="ProtNLM"/>
    </source>
</evidence>
<keyword evidence="1" id="KW-1133">Transmembrane helix</keyword>
<keyword evidence="3" id="KW-1185">Reference proteome</keyword>
<evidence type="ECO:0000256" key="1">
    <source>
        <dbReference type="SAM" id="Phobius"/>
    </source>
</evidence>
<gene>
    <name evidence="2" type="ORF">HH212_14780</name>
</gene>
<feature type="transmembrane region" description="Helical" evidence="1">
    <location>
        <begin position="50"/>
        <end position="71"/>
    </location>
</feature>
<dbReference type="EMBL" id="CP051685">
    <property type="protein sequence ID" value="QJE01140.1"/>
    <property type="molecule type" value="Genomic_DNA"/>
</dbReference>
<reference evidence="2 3" key="1">
    <citation type="submission" date="2020-04" db="EMBL/GenBank/DDBJ databases">
        <title>Genome sequencing of novel species.</title>
        <authorList>
            <person name="Heo J."/>
            <person name="Kim S.-J."/>
            <person name="Kim J.-S."/>
            <person name="Hong S.-B."/>
            <person name="Kwon S.-W."/>
        </authorList>
    </citation>
    <scope>NUCLEOTIDE SEQUENCE [LARGE SCALE GENOMIC DNA]</scope>
    <source>
        <strain evidence="2 3">GN2-R2</strain>
    </source>
</reference>
<organism evidence="2 3">
    <name type="scientific">Massilia forsythiae</name>
    <dbReference type="NCBI Taxonomy" id="2728020"/>
    <lineage>
        <taxon>Bacteria</taxon>
        <taxon>Pseudomonadati</taxon>
        <taxon>Pseudomonadota</taxon>
        <taxon>Betaproteobacteria</taxon>
        <taxon>Burkholderiales</taxon>
        <taxon>Oxalobacteraceae</taxon>
        <taxon>Telluria group</taxon>
        <taxon>Massilia</taxon>
    </lineage>
</organism>
<proteinExistence type="predicted"/>
<keyword evidence="1" id="KW-0472">Membrane</keyword>
<dbReference type="AlphaFoldDB" id="A0A7Z2VXZ8"/>
<dbReference type="Proteomes" id="UP000502415">
    <property type="component" value="Chromosome"/>
</dbReference>
<evidence type="ECO:0000313" key="2">
    <source>
        <dbReference type="EMBL" id="QJE01140.1"/>
    </source>
</evidence>
<protein>
    <recommendedName>
        <fullName evidence="4">DUF3566 domain-containing protein</fullName>
    </recommendedName>
</protein>